<keyword evidence="3 4" id="KW-0472">Membrane</keyword>
<dbReference type="Pfam" id="PF07690">
    <property type="entry name" value="MFS_1"/>
    <property type="match status" value="1"/>
</dbReference>
<dbReference type="Proteomes" id="UP000186098">
    <property type="component" value="Unassembled WGS sequence"/>
</dbReference>
<evidence type="ECO:0000256" key="3">
    <source>
        <dbReference type="ARBA" id="ARBA00023136"/>
    </source>
</evidence>
<dbReference type="InterPro" id="IPR011701">
    <property type="entry name" value="MFS"/>
</dbReference>
<evidence type="ECO:0000256" key="2">
    <source>
        <dbReference type="ARBA" id="ARBA00022989"/>
    </source>
</evidence>
<evidence type="ECO:0000256" key="1">
    <source>
        <dbReference type="ARBA" id="ARBA00022692"/>
    </source>
</evidence>
<keyword evidence="2 4" id="KW-1133">Transmembrane helix</keyword>
<dbReference type="SUPFAM" id="SSF103473">
    <property type="entry name" value="MFS general substrate transporter"/>
    <property type="match status" value="1"/>
</dbReference>
<keyword evidence="6" id="KW-1185">Reference proteome</keyword>
<dbReference type="STRING" id="407234.SAMN05421795_101364"/>
<dbReference type="Gene3D" id="1.20.1250.20">
    <property type="entry name" value="MFS general substrate transporter like domains"/>
    <property type="match status" value="1"/>
</dbReference>
<organism evidence="5 6">
    <name type="scientific">Phaeovulum vinaykumarii</name>
    <dbReference type="NCBI Taxonomy" id="407234"/>
    <lineage>
        <taxon>Bacteria</taxon>
        <taxon>Pseudomonadati</taxon>
        <taxon>Pseudomonadota</taxon>
        <taxon>Alphaproteobacteria</taxon>
        <taxon>Rhodobacterales</taxon>
        <taxon>Paracoccaceae</taxon>
        <taxon>Phaeovulum</taxon>
    </lineage>
</organism>
<sequence>MAAALAIETAGMLMFSVALMSAWLLAGRFVNGIGMAFLLIGAQVAVLAGSDHANRGTHTAAFRTAPNASIPGGLVLGGALADTCSDNVAFLVGAGVSLAGFLMAVLLAPGPAENTPPRREKTGLAAYRALCQAPGRVALIASWIYNFFIFLTVQGALLATVVLLVQERGMSVLGPDAQGTSSIAMTFMVGSAAGLACLAQTRGLDFCSRARC</sequence>
<name>A0A1N7JVE0_9RHOB</name>
<keyword evidence="1 4" id="KW-0812">Transmembrane</keyword>
<reference evidence="6" key="1">
    <citation type="submission" date="2017-01" db="EMBL/GenBank/DDBJ databases">
        <authorList>
            <person name="Varghese N."/>
            <person name="Submissions S."/>
        </authorList>
    </citation>
    <scope>NUCLEOTIDE SEQUENCE [LARGE SCALE GENOMIC DNA]</scope>
    <source>
        <strain evidence="6">DSM 18714</strain>
    </source>
</reference>
<evidence type="ECO:0000313" key="6">
    <source>
        <dbReference type="Proteomes" id="UP000186098"/>
    </source>
</evidence>
<dbReference type="AlphaFoldDB" id="A0A1N7JVE0"/>
<proteinExistence type="predicted"/>
<feature type="transmembrane region" description="Helical" evidence="4">
    <location>
        <begin position="143"/>
        <end position="165"/>
    </location>
</feature>
<feature type="transmembrane region" description="Helical" evidence="4">
    <location>
        <begin position="33"/>
        <end position="50"/>
    </location>
</feature>
<evidence type="ECO:0000313" key="5">
    <source>
        <dbReference type="EMBL" id="SIS53241.1"/>
    </source>
</evidence>
<dbReference type="EMBL" id="FTOM01000001">
    <property type="protein sequence ID" value="SIS53241.1"/>
    <property type="molecule type" value="Genomic_DNA"/>
</dbReference>
<accession>A0A1N7JVE0</accession>
<dbReference type="OrthoDB" id="9764259at2"/>
<dbReference type="GO" id="GO:0022857">
    <property type="term" value="F:transmembrane transporter activity"/>
    <property type="evidence" value="ECO:0007669"/>
    <property type="project" value="InterPro"/>
</dbReference>
<feature type="transmembrane region" description="Helical" evidence="4">
    <location>
        <begin position="88"/>
        <end position="109"/>
    </location>
</feature>
<gene>
    <name evidence="5" type="ORF">SAMN05421795_101364</name>
</gene>
<protein>
    <submittedName>
        <fullName evidence="5">Major Facilitator Superfamily protein</fullName>
    </submittedName>
</protein>
<feature type="transmembrane region" description="Helical" evidence="4">
    <location>
        <begin position="177"/>
        <end position="199"/>
    </location>
</feature>
<dbReference type="InterPro" id="IPR036259">
    <property type="entry name" value="MFS_trans_sf"/>
</dbReference>
<evidence type="ECO:0000256" key="4">
    <source>
        <dbReference type="SAM" id="Phobius"/>
    </source>
</evidence>
<feature type="transmembrane region" description="Helical" evidence="4">
    <location>
        <begin position="6"/>
        <end position="26"/>
    </location>
</feature>